<dbReference type="EMBL" id="SSTE01010327">
    <property type="protein sequence ID" value="KAA0052575.1"/>
    <property type="molecule type" value="Genomic_DNA"/>
</dbReference>
<sequence>MIVHEFSDEEDNDILLPYDQFNDHHDQLISELLRNFHQNKDVLRRGQNQEDIIMRECGESDPELEAQQDDLPRGLDAMEQIHRGFKHMQLLEKGNQKCWFQDPFYNLQYDIEEEEDILRRLELDSEFKTEPEQYDNEEDEDILRRLELDNEMGKTEQNDNMKEEEEIRIRLGESFIESALRRFKKQPEPHICSTCLQRLPDRESDIKIKQRMDESIEKEASQPDNIKEDEHPLILFMKSVPEAMNAAENNEQKDLRVILNYELKRKTTLKMLLDLEEIGWEFYIFIEHIIPMLNLNDKEKVRSSKLEDKLKYVEKVKDLLQTSSKTVNKVINELERMKKKDEGKTENIPEILAQFMEFNAYLVERSFLHGIEFVFDTNSTKTQLCVQELNRWREKLEIILRGLGRMIKREMDRYKR</sequence>
<comment type="caution">
    <text evidence="2">The sequence shown here is derived from an EMBL/GenBank/DDBJ whole genome shotgun (WGS) entry which is preliminary data.</text>
</comment>
<name>A0A5D3CPA9_CUCMM</name>
<evidence type="ECO:0000313" key="1">
    <source>
        <dbReference type="EMBL" id="KAA0052575.1"/>
    </source>
</evidence>
<evidence type="ECO:0000313" key="3">
    <source>
        <dbReference type="Proteomes" id="UP000321393"/>
    </source>
</evidence>
<proteinExistence type="predicted"/>
<dbReference type="Proteomes" id="UP000321947">
    <property type="component" value="Unassembled WGS sequence"/>
</dbReference>
<evidence type="ECO:0000313" key="4">
    <source>
        <dbReference type="Proteomes" id="UP000321947"/>
    </source>
</evidence>
<dbReference type="EMBL" id="SSTD01010113">
    <property type="protein sequence ID" value="TYK13250.1"/>
    <property type="molecule type" value="Genomic_DNA"/>
</dbReference>
<dbReference type="AlphaFoldDB" id="A0A5D3CPA9"/>
<dbReference type="Proteomes" id="UP000321393">
    <property type="component" value="Unassembled WGS sequence"/>
</dbReference>
<evidence type="ECO:0000313" key="2">
    <source>
        <dbReference type="EMBL" id="TYK13250.1"/>
    </source>
</evidence>
<protein>
    <submittedName>
        <fullName evidence="2">Uncharacterized protein</fullName>
    </submittedName>
</protein>
<gene>
    <name evidence="2" type="ORF">E5676_scaffold255G008680</name>
    <name evidence="1" type="ORF">E6C27_scaffold120G001800</name>
</gene>
<organism evidence="2 4">
    <name type="scientific">Cucumis melo var. makuwa</name>
    <name type="common">Oriental melon</name>
    <dbReference type="NCBI Taxonomy" id="1194695"/>
    <lineage>
        <taxon>Eukaryota</taxon>
        <taxon>Viridiplantae</taxon>
        <taxon>Streptophyta</taxon>
        <taxon>Embryophyta</taxon>
        <taxon>Tracheophyta</taxon>
        <taxon>Spermatophyta</taxon>
        <taxon>Magnoliopsida</taxon>
        <taxon>eudicotyledons</taxon>
        <taxon>Gunneridae</taxon>
        <taxon>Pentapetalae</taxon>
        <taxon>rosids</taxon>
        <taxon>fabids</taxon>
        <taxon>Cucurbitales</taxon>
        <taxon>Cucurbitaceae</taxon>
        <taxon>Benincaseae</taxon>
        <taxon>Cucumis</taxon>
    </lineage>
</organism>
<accession>A0A5D3CPA9</accession>
<reference evidence="3 4" key="1">
    <citation type="submission" date="2019-08" db="EMBL/GenBank/DDBJ databases">
        <title>Draft genome sequences of two oriental melons (Cucumis melo L. var makuwa).</title>
        <authorList>
            <person name="Kwon S.-Y."/>
        </authorList>
    </citation>
    <scope>NUCLEOTIDE SEQUENCE [LARGE SCALE GENOMIC DNA]</scope>
    <source>
        <strain evidence="4">cv. Chang Bougi</strain>
        <strain evidence="3">cv. SW 3</strain>
        <tissue evidence="2">Leaf</tissue>
    </source>
</reference>